<dbReference type="NCBIfam" id="TIGR00229">
    <property type="entry name" value="sensory_box"/>
    <property type="match status" value="1"/>
</dbReference>
<proteinExistence type="predicted"/>
<keyword evidence="2" id="KW-0418">Kinase</keyword>
<dbReference type="SUPFAM" id="SSF55785">
    <property type="entry name" value="PYP-like sensor domain (PAS domain)"/>
    <property type="match status" value="1"/>
</dbReference>
<feature type="domain" description="PAS" evidence="1">
    <location>
        <begin position="293"/>
        <end position="335"/>
    </location>
</feature>
<comment type="caution">
    <text evidence="2">The sequence shown here is derived from an EMBL/GenBank/DDBJ whole genome shotgun (WGS) entry which is preliminary data.</text>
</comment>
<dbReference type="AlphaFoldDB" id="A0A0W8FIP0"/>
<evidence type="ECO:0000259" key="1">
    <source>
        <dbReference type="PROSITE" id="PS50112"/>
    </source>
</evidence>
<gene>
    <name evidence="2" type="ORF">ASZ90_009516</name>
</gene>
<dbReference type="PROSITE" id="PS50112">
    <property type="entry name" value="PAS"/>
    <property type="match status" value="1"/>
</dbReference>
<dbReference type="CDD" id="cd00130">
    <property type="entry name" value="PAS"/>
    <property type="match status" value="1"/>
</dbReference>
<reference evidence="2" key="1">
    <citation type="journal article" date="2015" name="Proc. Natl. Acad. Sci. U.S.A.">
        <title>Networks of energetic and metabolic interactions define dynamics in microbial communities.</title>
        <authorList>
            <person name="Embree M."/>
            <person name="Liu J.K."/>
            <person name="Al-Bassam M.M."/>
            <person name="Zengler K."/>
        </authorList>
    </citation>
    <scope>NUCLEOTIDE SEQUENCE</scope>
</reference>
<organism evidence="2">
    <name type="scientific">hydrocarbon metagenome</name>
    <dbReference type="NCBI Taxonomy" id="938273"/>
    <lineage>
        <taxon>unclassified sequences</taxon>
        <taxon>metagenomes</taxon>
        <taxon>ecological metagenomes</taxon>
    </lineage>
</organism>
<dbReference type="SMART" id="SM00091">
    <property type="entry name" value="PAS"/>
    <property type="match status" value="1"/>
</dbReference>
<protein>
    <submittedName>
        <fullName evidence="2">Sensory box histidine kinase/response regulator</fullName>
    </submittedName>
</protein>
<dbReference type="InterPro" id="IPR000014">
    <property type="entry name" value="PAS"/>
</dbReference>
<dbReference type="EMBL" id="LNQE01001147">
    <property type="protein sequence ID" value="KUG20747.1"/>
    <property type="molecule type" value="Genomic_DNA"/>
</dbReference>
<keyword evidence="2" id="KW-0808">Transferase</keyword>
<dbReference type="GO" id="GO:0016301">
    <property type="term" value="F:kinase activity"/>
    <property type="evidence" value="ECO:0007669"/>
    <property type="project" value="UniProtKB-KW"/>
</dbReference>
<evidence type="ECO:0000313" key="2">
    <source>
        <dbReference type="EMBL" id="KUG20747.1"/>
    </source>
</evidence>
<accession>A0A0W8FIP0</accession>
<dbReference type="Gene3D" id="3.30.450.20">
    <property type="entry name" value="PAS domain"/>
    <property type="match status" value="1"/>
</dbReference>
<name>A0A0W8FIP0_9ZZZZ</name>
<dbReference type="InterPro" id="IPR035965">
    <property type="entry name" value="PAS-like_dom_sf"/>
</dbReference>
<sequence>MSFPIEKADTAELIRHQRLVLADNLFRLLHMQFPKEACQQIEESAGGIDTYLMGLISKGRIVGDVGISVQSGTILPNRDLIEAFIRQAAIAIDRKNADDSLLQSLIREQEQVRNLQFLSRTAMDFIKMGDSADIHRYIGDRLHELAPESIASVYSFDLARRETVLRAVSGDREQIERLWDALGANLLGLPCPVDQMPASGIDLSAKRVVESPSLHRSLFHQVPEDRCILAETLLGLGKGYIMGFSCRKGILGHILIQLTREGEITNRGAVEAFANQAGVALARRQTEDRLRRSESRFRDVVDSSPFPAVIIEGDGTYSFVNRRFTEMFGYTLEDIPTGREWFRRAFPDPEIRHEAIATWKADRERAGRGTPRPRTFSVRCKNGEEKAILFNPVELGDGTQYVTCEDITEERRAYWVLIDEIAELRRQLASQTL</sequence>
<dbReference type="Pfam" id="PF13188">
    <property type="entry name" value="PAS_8"/>
    <property type="match status" value="1"/>
</dbReference>